<evidence type="ECO:0000256" key="2">
    <source>
        <dbReference type="ARBA" id="ARBA00007092"/>
    </source>
</evidence>
<dbReference type="InterPro" id="IPR004808">
    <property type="entry name" value="AP_endonuc_1"/>
</dbReference>
<feature type="binding site" evidence="7">
    <location>
        <position position="258"/>
    </location>
    <ligand>
        <name>Mg(2+)</name>
        <dbReference type="ChEBI" id="CHEBI:18420"/>
        <label>1</label>
    </ligand>
</feature>
<dbReference type="Gene3D" id="3.60.10.10">
    <property type="entry name" value="Endonuclease/exonuclease/phosphatase"/>
    <property type="match status" value="1"/>
</dbReference>
<dbReference type="InterPro" id="IPR036691">
    <property type="entry name" value="Endo/exonu/phosph_ase_sf"/>
</dbReference>
<dbReference type="GO" id="GO:0046872">
    <property type="term" value="F:metal ion binding"/>
    <property type="evidence" value="ECO:0007669"/>
    <property type="project" value="UniProtKB-KW"/>
</dbReference>
<feature type="site" description="Interaction with DNA substrate" evidence="8">
    <location>
        <position position="259"/>
    </location>
</feature>
<evidence type="ECO:0000256" key="3">
    <source>
        <dbReference type="ARBA" id="ARBA00022723"/>
    </source>
</evidence>
<feature type="binding site" evidence="7">
    <location>
        <position position="153"/>
    </location>
    <ligand>
        <name>Mg(2+)</name>
        <dbReference type="ChEBI" id="CHEBI:18420"/>
        <label>1</label>
    </ligand>
</feature>
<evidence type="ECO:0000259" key="9">
    <source>
        <dbReference type="Pfam" id="PF03372"/>
    </source>
</evidence>
<evidence type="ECO:0000256" key="4">
    <source>
        <dbReference type="ARBA" id="ARBA00022801"/>
    </source>
</evidence>
<dbReference type="PROSITE" id="PS00728">
    <property type="entry name" value="AP_NUCLEASE_F1_3"/>
    <property type="match status" value="1"/>
</dbReference>
<dbReference type="GO" id="GO:0004519">
    <property type="term" value="F:endonuclease activity"/>
    <property type="evidence" value="ECO:0007669"/>
    <property type="project" value="InterPro"/>
</dbReference>
<dbReference type="InterPro" id="IPR005135">
    <property type="entry name" value="Endo/exonuclease/phosphatase"/>
</dbReference>
<proteinExistence type="inferred from homology"/>
<feature type="site" description="Important for catalytic activity" evidence="8">
    <location>
        <position position="229"/>
    </location>
</feature>
<evidence type="ECO:0000256" key="1">
    <source>
        <dbReference type="ARBA" id="ARBA00001936"/>
    </source>
</evidence>
<dbReference type="Pfam" id="PF03372">
    <property type="entry name" value="Exo_endo_phos"/>
    <property type="match status" value="1"/>
</dbReference>
<evidence type="ECO:0000313" key="11">
    <source>
        <dbReference type="Proteomes" id="UP001214992"/>
    </source>
</evidence>
<gene>
    <name evidence="10" type="primary">xthA</name>
    <name evidence="10" type="ORF">ONB71_01055</name>
</gene>
<feature type="site" description="Transition state stabilizer" evidence="8">
    <location>
        <position position="153"/>
    </location>
</feature>
<organism evidence="10 11">
    <name type="scientific">Candidatus Purcelliella pentastirinorum</name>
    <dbReference type="NCBI Taxonomy" id="472834"/>
    <lineage>
        <taxon>Bacteria</taxon>
        <taxon>Pseudomonadati</taxon>
        <taxon>Pseudomonadota</taxon>
        <taxon>Gammaproteobacteria</taxon>
        <taxon>Enterobacterales</taxon>
        <taxon>Enterobacteriaceae</taxon>
        <taxon>Candidatus Purcelliella</taxon>
    </lineage>
</organism>
<dbReference type="Proteomes" id="UP001214992">
    <property type="component" value="Chromosome"/>
</dbReference>
<comment type="similarity">
    <text evidence="2">Belongs to the DNA repair enzymes AP/ExoA family.</text>
</comment>
<dbReference type="SUPFAM" id="SSF56219">
    <property type="entry name" value="DNase I-like"/>
    <property type="match status" value="1"/>
</dbReference>
<reference evidence="10" key="1">
    <citation type="submission" date="2022-11" db="EMBL/GenBank/DDBJ databases">
        <title>Genomic comparisons reveal selection pressure and functional variation between nutritional endosymbionts of cave-adapted and epigean Hawaiian planthoppers.</title>
        <authorList>
            <person name="Gossett J.M."/>
            <person name="Porter M.L."/>
            <person name="Vasquez Y."/>
            <person name="Bennett G.M."/>
            <person name="Chong R.A."/>
        </authorList>
    </citation>
    <scope>NUCLEOTIDE SEQUENCE</scope>
    <source>
        <strain evidence="10">OPOL2</strain>
    </source>
</reference>
<keyword evidence="4 10" id="KW-0378">Hydrolase</keyword>
<evidence type="ECO:0000256" key="7">
    <source>
        <dbReference type="PIRSR" id="PIRSR604808-2"/>
    </source>
</evidence>
<dbReference type="GO" id="GO:0008311">
    <property type="term" value="F:double-stranded DNA 3'-5' DNA exonuclease activity"/>
    <property type="evidence" value="ECO:0007669"/>
    <property type="project" value="UniProtKB-EC"/>
</dbReference>
<evidence type="ECO:0000313" key="10">
    <source>
        <dbReference type="EMBL" id="WDI78713.1"/>
    </source>
</evidence>
<dbReference type="NCBIfam" id="TIGR00195">
    <property type="entry name" value="exoDNase_III"/>
    <property type="match status" value="1"/>
</dbReference>
<dbReference type="InterPro" id="IPR020848">
    <property type="entry name" value="AP_endonuclease_F1_CS"/>
</dbReference>
<name>A0AAX3N8J8_9ENTR</name>
<dbReference type="AlphaFoldDB" id="A0AAX3N8J8"/>
<dbReference type="RefSeq" id="WP_274360739.1">
    <property type="nucleotide sequence ID" value="NZ_CP110496.1"/>
</dbReference>
<dbReference type="InterPro" id="IPR037493">
    <property type="entry name" value="ExoIII-like"/>
</dbReference>
<keyword evidence="5 7" id="KW-0460">Magnesium</keyword>
<dbReference type="EMBL" id="CP110496">
    <property type="protein sequence ID" value="WDI78713.1"/>
    <property type="molecule type" value="Genomic_DNA"/>
</dbReference>
<dbReference type="EC" id="3.1.11.2" evidence="10"/>
<dbReference type="NCBIfam" id="TIGR00633">
    <property type="entry name" value="xth"/>
    <property type="match status" value="1"/>
</dbReference>
<feature type="active site" description="Proton acceptor" evidence="6">
    <location>
        <position position="259"/>
    </location>
</feature>
<evidence type="ECO:0000256" key="5">
    <source>
        <dbReference type="ARBA" id="ARBA00022842"/>
    </source>
</evidence>
<feature type="binding site" evidence="7">
    <location>
        <position position="7"/>
    </location>
    <ligand>
        <name>Mg(2+)</name>
        <dbReference type="ChEBI" id="CHEBI:18420"/>
        <label>1</label>
    </ligand>
</feature>
<accession>A0AAX3N8J8</accession>
<feature type="domain" description="Endonuclease/exonuclease/phosphatase" evidence="9">
    <location>
        <begin position="4"/>
        <end position="259"/>
    </location>
</feature>
<evidence type="ECO:0000256" key="6">
    <source>
        <dbReference type="PIRSR" id="PIRSR604808-1"/>
    </source>
</evidence>
<protein>
    <submittedName>
        <fullName evidence="10">Exodeoxyribonuclease III</fullName>
        <ecNumber evidence="10">3.1.11.2</ecNumber>
    </submittedName>
</protein>
<dbReference type="GO" id="GO:0006281">
    <property type="term" value="P:DNA repair"/>
    <property type="evidence" value="ECO:0007669"/>
    <property type="project" value="InterPro"/>
</dbReference>
<keyword evidence="3 7" id="KW-0479">Metal-binding</keyword>
<dbReference type="NCBIfam" id="NF008733">
    <property type="entry name" value="PRK11756.1"/>
    <property type="match status" value="1"/>
</dbReference>
<dbReference type="GO" id="GO:0003677">
    <property type="term" value="F:DNA binding"/>
    <property type="evidence" value="ECO:0007669"/>
    <property type="project" value="InterPro"/>
</dbReference>
<comment type="cofactor">
    <cofactor evidence="7">
        <name>Mg(2+)</name>
        <dbReference type="ChEBI" id="CHEBI:18420"/>
    </cofactor>
    <cofactor evidence="7">
        <name>Mn(2+)</name>
        <dbReference type="ChEBI" id="CHEBI:29035"/>
    </cofactor>
    <text evidence="7">Probably binds two magnesium or manganese ions per subunit.</text>
</comment>
<dbReference type="PANTHER" id="PTHR43250">
    <property type="entry name" value="EXODEOXYRIBONUCLEASE III"/>
    <property type="match status" value="1"/>
</dbReference>
<dbReference type="PROSITE" id="PS51435">
    <property type="entry name" value="AP_NUCLEASE_F1_4"/>
    <property type="match status" value="1"/>
</dbReference>
<sequence length="268" mass="32061">MKFLSFNINSIRIRLHQIKEIIQRHNPEIIALQETRVDNNLFPVDYIYKLGYKAYYYGKKGYCGVAFLSKIYPFYILNDFPNCKKNNECRIITIKISTYIGNITLVNIYAPQGENRNNYIKFNNKLAFFSNLNIFLKKKINPKEFIIIMGDMNISMTNNDIGIGEKNRLLWLKNGKCSFLPEERLWMQKIFDLGFIDIWRFKNINNHFNFSWFDYRSYGFLKNKGLRVDYILISKPLIKYYYNTGIDYHIRNMNKPSDHAPIWIELDI</sequence>
<evidence type="ECO:0000256" key="8">
    <source>
        <dbReference type="PIRSR" id="PIRSR604808-3"/>
    </source>
</evidence>
<feature type="active site" description="Proton donor/acceptor" evidence="6">
    <location>
        <position position="151"/>
    </location>
</feature>
<comment type="cofactor">
    <cofactor evidence="1">
        <name>Mn(2+)</name>
        <dbReference type="ChEBI" id="CHEBI:29035"/>
    </cofactor>
</comment>
<feature type="active site" evidence="6">
    <location>
        <position position="109"/>
    </location>
</feature>
<keyword evidence="7" id="KW-0464">Manganese</keyword>
<feature type="binding site" evidence="7">
    <location>
        <position position="259"/>
    </location>
    <ligand>
        <name>Mg(2+)</name>
        <dbReference type="ChEBI" id="CHEBI:18420"/>
        <label>1</label>
    </ligand>
</feature>
<feature type="binding site" evidence="7">
    <location>
        <position position="151"/>
    </location>
    <ligand>
        <name>Mg(2+)</name>
        <dbReference type="ChEBI" id="CHEBI:18420"/>
        <label>1</label>
    </ligand>
</feature>
<feature type="binding site" evidence="7">
    <location>
        <position position="34"/>
    </location>
    <ligand>
        <name>Mg(2+)</name>
        <dbReference type="ChEBI" id="CHEBI:18420"/>
        <label>1</label>
    </ligand>
</feature>
<dbReference type="PANTHER" id="PTHR43250:SF2">
    <property type="entry name" value="EXODEOXYRIBONUCLEASE III"/>
    <property type="match status" value="1"/>
</dbReference>